<dbReference type="PROSITE" id="PS50022">
    <property type="entry name" value="FA58C_3"/>
    <property type="match status" value="1"/>
</dbReference>
<accession>A0A0G4EZN4</accession>
<dbReference type="AlphaFoldDB" id="A0A0G4EZN4"/>
<feature type="compositionally biased region" description="Basic and acidic residues" evidence="1">
    <location>
        <begin position="585"/>
        <end position="601"/>
    </location>
</feature>
<dbReference type="InterPro" id="IPR008979">
    <property type="entry name" value="Galactose-bd-like_sf"/>
</dbReference>
<gene>
    <name evidence="3" type="ORF">Vbra_21139</name>
</gene>
<feature type="compositionally biased region" description="Polar residues" evidence="1">
    <location>
        <begin position="258"/>
        <end position="271"/>
    </location>
</feature>
<dbReference type="Gene3D" id="2.60.120.260">
    <property type="entry name" value="Galactose-binding domain-like"/>
    <property type="match status" value="1"/>
</dbReference>
<dbReference type="Proteomes" id="UP000041254">
    <property type="component" value="Unassembled WGS sequence"/>
</dbReference>
<feature type="region of interest" description="Disordered" evidence="1">
    <location>
        <begin position="258"/>
        <end position="282"/>
    </location>
</feature>
<reference evidence="3 4" key="1">
    <citation type="submission" date="2014-11" db="EMBL/GenBank/DDBJ databases">
        <authorList>
            <person name="Zhu J."/>
            <person name="Qi W."/>
            <person name="Song R."/>
        </authorList>
    </citation>
    <scope>NUCLEOTIDE SEQUENCE [LARGE SCALE GENOMIC DNA]</scope>
</reference>
<sequence length="608" mass="66579">MRLRWLDVINRAAHVVLFVLASAALVNALHLHSHRVSVGAGGRIDRTRVIASSQRRIALMQPDVSEDLFGAVEMTGINRIVMDRDIKASSVNASYYSQPIEVESCRRAEELDPLDAKHFITRARLGYKGRAWCAANTDKEPFIQVTFSGVKTIKRVVTQANACEQSWVTNITIKHAYDSRPAFQNWMTYNDALNIGSIQTVLDANTNNVDQVSHQIGIPFHAGAVRIYAKAWHGRACMRVGIYGDECTSCDQEGSFLETSAASSQPHNISGNPLPPDLSSLTPEQLKAKGFELDKWEDELEHWEADLTARELALREKLRKHHELHHREKLKEEAGKEEGPAGPPQAEPLPGEEERPAGAPHDELVEGGVFSSEGRIERETREEGLVPPGHKPGAPHPLPPEAISRQQNLLTAVHEYDSKIADLLQQKKAVLDAETALLANDTARARDFICSSLGGKVSIDNSTVQLASACCPASECDRCGGPGCEAYAGGKSQCCADSVAAEAKVCKKGEHMPPCRIDISAEVSRLRTESDRLTAELTEEENRRLRSTQELEGIMKAAIHGHPLPPPTGATGGNRTAGAGDEEQDRLRQEIEGERQRREMAAEGQGEG</sequence>
<name>A0A0G4EZN4_VITBC</name>
<evidence type="ECO:0000256" key="1">
    <source>
        <dbReference type="SAM" id="MobiDB-lite"/>
    </source>
</evidence>
<proteinExistence type="predicted"/>
<feature type="region of interest" description="Disordered" evidence="1">
    <location>
        <begin position="559"/>
        <end position="608"/>
    </location>
</feature>
<dbReference type="Pfam" id="PF00754">
    <property type="entry name" value="F5_F8_type_C"/>
    <property type="match status" value="1"/>
</dbReference>
<evidence type="ECO:0000259" key="2">
    <source>
        <dbReference type="PROSITE" id="PS50022"/>
    </source>
</evidence>
<dbReference type="SUPFAM" id="SSF49785">
    <property type="entry name" value="Galactose-binding domain-like"/>
    <property type="match status" value="1"/>
</dbReference>
<dbReference type="InterPro" id="IPR000421">
    <property type="entry name" value="FA58C"/>
</dbReference>
<feature type="compositionally biased region" description="Basic and acidic residues" evidence="1">
    <location>
        <begin position="352"/>
        <end position="364"/>
    </location>
</feature>
<dbReference type="EMBL" id="CDMY01000352">
    <property type="protein sequence ID" value="CEM04475.1"/>
    <property type="molecule type" value="Genomic_DNA"/>
</dbReference>
<dbReference type="OrthoDB" id="2121828at2759"/>
<feature type="region of interest" description="Disordered" evidence="1">
    <location>
        <begin position="321"/>
        <end position="401"/>
    </location>
</feature>
<dbReference type="PANTHER" id="PTHR24543">
    <property type="entry name" value="MULTICOPPER OXIDASE-RELATED"/>
    <property type="match status" value="1"/>
</dbReference>
<evidence type="ECO:0000313" key="3">
    <source>
        <dbReference type="EMBL" id="CEM04475.1"/>
    </source>
</evidence>
<feature type="compositionally biased region" description="Basic and acidic residues" evidence="1">
    <location>
        <begin position="325"/>
        <end position="339"/>
    </location>
</feature>
<dbReference type="VEuPathDB" id="CryptoDB:Vbra_21139"/>
<dbReference type="InParanoid" id="A0A0G4EZN4"/>
<feature type="compositionally biased region" description="Basic and acidic residues" evidence="1">
    <location>
        <begin position="374"/>
        <end position="384"/>
    </location>
</feature>
<evidence type="ECO:0000313" key="4">
    <source>
        <dbReference type="Proteomes" id="UP000041254"/>
    </source>
</evidence>
<feature type="domain" description="F5/8 type C" evidence="2">
    <location>
        <begin position="88"/>
        <end position="245"/>
    </location>
</feature>
<protein>
    <recommendedName>
        <fullName evidence="2">F5/8 type C domain-containing protein</fullName>
    </recommendedName>
</protein>
<dbReference type="PANTHER" id="PTHR24543:SF291">
    <property type="entry name" value="SMOKE ALARM, ISOFORM D"/>
    <property type="match status" value="1"/>
</dbReference>
<organism evidence="3 4">
    <name type="scientific">Vitrella brassicaformis (strain CCMP3155)</name>
    <dbReference type="NCBI Taxonomy" id="1169540"/>
    <lineage>
        <taxon>Eukaryota</taxon>
        <taxon>Sar</taxon>
        <taxon>Alveolata</taxon>
        <taxon>Colpodellida</taxon>
        <taxon>Vitrellaceae</taxon>
        <taxon>Vitrella</taxon>
    </lineage>
</organism>
<keyword evidence="4" id="KW-1185">Reference proteome</keyword>